<name>A0ABT8ZVZ6_9SPHN</name>
<evidence type="ECO:0000256" key="1">
    <source>
        <dbReference type="SAM" id="Phobius"/>
    </source>
</evidence>
<keyword evidence="1" id="KW-0812">Transmembrane</keyword>
<comment type="caution">
    <text evidence="2">The sequence shown here is derived from an EMBL/GenBank/DDBJ whole genome shotgun (WGS) entry which is preliminary data.</text>
</comment>
<protein>
    <submittedName>
        <fullName evidence="2">Uncharacterized protein</fullName>
    </submittedName>
</protein>
<dbReference type="RefSeq" id="WP_304560212.1">
    <property type="nucleotide sequence ID" value="NZ_JAUQSZ010000003.1"/>
</dbReference>
<dbReference type="EMBL" id="JAUQSZ010000003">
    <property type="protein sequence ID" value="MDO7841750.1"/>
    <property type="molecule type" value="Genomic_DNA"/>
</dbReference>
<feature type="transmembrane region" description="Helical" evidence="1">
    <location>
        <begin position="70"/>
        <end position="91"/>
    </location>
</feature>
<feature type="transmembrane region" description="Helical" evidence="1">
    <location>
        <begin position="31"/>
        <end position="50"/>
    </location>
</feature>
<evidence type="ECO:0000313" key="3">
    <source>
        <dbReference type="Proteomes" id="UP001176468"/>
    </source>
</evidence>
<gene>
    <name evidence="2" type="ORF">Q5H94_05380</name>
</gene>
<evidence type="ECO:0000313" key="2">
    <source>
        <dbReference type="EMBL" id="MDO7841750.1"/>
    </source>
</evidence>
<organism evidence="2 3">
    <name type="scientific">Sphingomonas immobilis</name>
    <dbReference type="NCBI Taxonomy" id="3063997"/>
    <lineage>
        <taxon>Bacteria</taxon>
        <taxon>Pseudomonadati</taxon>
        <taxon>Pseudomonadota</taxon>
        <taxon>Alphaproteobacteria</taxon>
        <taxon>Sphingomonadales</taxon>
        <taxon>Sphingomonadaceae</taxon>
        <taxon>Sphingomonas</taxon>
    </lineage>
</organism>
<keyword evidence="1" id="KW-0472">Membrane</keyword>
<proteinExistence type="predicted"/>
<sequence>MNEDLETAKEANEPIVNPEGPRLSDFFWRPWYVKVWWVTCLVYCSLKYAAHSTDLRQIAAWRDGVMFPALLLPQTIIFTLLFFWCRAVVFFRWKLGDDEQGLECTDGDDSDFGFDAPTNIMIDANHPLSLANPTNPASPLNPAHPVRQV</sequence>
<reference evidence="2" key="1">
    <citation type="submission" date="2023-07" db="EMBL/GenBank/DDBJ databases">
        <authorList>
            <person name="Kim M.K."/>
        </authorList>
    </citation>
    <scope>NUCLEOTIDE SEQUENCE</scope>
    <source>
        <strain evidence="2">CA1-15</strain>
    </source>
</reference>
<dbReference type="Proteomes" id="UP001176468">
    <property type="component" value="Unassembled WGS sequence"/>
</dbReference>
<keyword evidence="3" id="KW-1185">Reference proteome</keyword>
<accession>A0ABT8ZVZ6</accession>
<keyword evidence="1" id="KW-1133">Transmembrane helix</keyword>